<evidence type="ECO:0000313" key="1">
    <source>
        <dbReference type="EMBL" id="KAL0939333.1"/>
    </source>
</evidence>
<evidence type="ECO:0000313" key="2">
    <source>
        <dbReference type="Proteomes" id="UP000805649"/>
    </source>
</evidence>
<sequence length="47" mass="5034">MNTCAGTRSLNLPGLGAPLGITLYGLSFLFVRLRQQAGHYPAKSERG</sequence>
<protein>
    <submittedName>
        <fullName evidence="1">Uncharacterized protein</fullName>
    </submittedName>
</protein>
<keyword evidence="2" id="KW-1185">Reference proteome</keyword>
<name>A0ACC3Z5G7_COLTU</name>
<organism evidence="1 2">
    <name type="scientific">Colletotrichum truncatum</name>
    <name type="common">Anthracnose fungus</name>
    <name type="synonym">Colletotrichum capsici</name>
    <dbReference type="NCBI Taxonomy" id="5467"/>
    <lineage>
        <taxon>Eukaryota</taxon>
        <taxon>Fungi</taxon>
        <taxon>Dikarya</taxon>
        <taxon>Ascomycota</taxon>
        <taxon>Pezizomycotina</taxon>
        <taxon>Sordariomycetes</taxon>
        <taxon>Hypocreomycetidae</taxon>
        <taxon>Glomerellales</taxon>
        <taxon>Glomerellaceae</taxon>
        <taxon>Colletotrichum</taxon>
        <taxon>Colletotrichum truncatum species complex</taxon>
    </lineage>
</organism>
<reference evidence="1 2" key="1">
    <citation type="journal article" date="2020" name="Phytopathology">
        <title>Genome Sequence Resources of Colletotrichum truncatum, C. plurivorum, C. musicola, and C. sojae: Four Species Pathogenic to Soybean (Glycine max).</title>
        <authorList>
            <person name="Rogerio F."/>
            <person name="Boufleur T.R."/>
            <person name="Ciampi-Guillardi M."/>
            <person name="Sukno S.A."/>
            <person name="Thon M.R."/>
            <person name="Massola Junior N.S."/>
            <person name="Baroncelli R."/>
        </authorList>
    </citation>
    <scope>NUCLEOTIDE SEQUENCE [LARGE SCALE GENOMIC DNA]</scope>
    <source>
        <strain evidence="1 2">CMES1059</strain>
    </source>
</reference>
<gene>
    <name evidence="1" type="ORF">CTRU02_205943</name>
</gene>
<comment type="caution">
    <text evidence="1">The sequence shown here is derived from an EMBL/GenBank/DDBJ whole genome shotgun (WGS) entry which is preliminary data.</text>
</comment>
<dbReference type="EMBL" id="VUJX02000003">
    <property type="protein sequence ID" value="KAL0939333.1"/>
    <property type="molecule type" value="Genomic_DNA"/>
</dbReference>
<proteinExistence type="predicted"/>
<dbReference type="Proteomes" id="UP000805649">
    <property type="component" value="Unassembled WGS sequence"/>
</dbReference>
<accession>A0ACC3Z5G7</accession>